<dbReference type="AlphaFoldDB" id="C0CKK2"/>
<dbReference type="Pfam" id="PF13601">
    <property type="entry name" value="HTH_34"/>
    <property type="match status" value="1"/>
</dbReference>
<keyword evidence="3" id="KW-1185">Reference proteome</keyword>
<dbReference type="EMBL" id="ACBZ01000069">
    <property type="protein sequence ID" value="EEG49692.1"/>
    <property type="molecule type" value="Genomic_DNA"/>
</dbReference>
<proteinExistence type="predicted"/>
<accession>C0CKK2</accession>
<protein>
    <recommendedName>
        <fullName evidence="1">Winged helix DNA-binding domain-containing protein</fullName>
    </recommendedName>
</protein>
<dbReference type="HOGENOM" id="CLU_089258_6_0_9"/>
<sequence length="183" mass="20749">MATIDLIVLGMLKKESLSAYDIQKLVEYRNISKWVKISTPSIYKKVIQLEKKGYVKSCLVKEGKMPEKAVYSLTLSGEEQFEKLMLETAGRPIRIFLDFNAVIVNLSSLPPQKQQLCLEEIEKNVLSLKAYLEENLNAKESIEAIPATGLAVLQQQYILVQTIETWLSSLREQAPNVQEDTQS</sequence>
<name>C0CKK2_BLAHS</name>
<dbReference type="Gene3D" id="1.10.10.10">
    <property type="entry name" value="Winged helix-like DNA-binding domain superfamily/Winged helix DNA-binding domain"/>
    <property type="match status" value="1"/>
</dbReference>
<organism evidence="2 3">
    <name type="scientific">Blautia hydrogenotrophica (strain DSM 10507 / JCM 14656 / S5a33)</name>
    <name type="common">Ruminococcus hydrogenotrophicus</name>
    <dbReference type="NCBI Taxonomy" id="476272"/>
    <lineage>
        <taxon>Bacteria</taxon>
        <taxon>Bacillati</taxon>
        <taxon>Bacillota</taxon>
        <taxon>Clostridia</taxon>
        <taxon>Lachnospirales</taxon>
        <taxon>Lachnospiraceae</taxon>
        <taxon>Blautia</taxon>
    </lineage>
</organism>
<dbReference type="SUPFAM" id="SSF46785">
    <property type="entry name" value="Winged helix' DNA-binding domain"/>
    <property type="match status" value="1"/>
</dbReference>
<dbReference type="GeneID" id="86820596"/>
<dbReference type="PANTHER" id="PTHR33169:SF14">
    <property type="entry name" value="TRANSCRIPTIONAL REGULATOR RV3488"/>
    <property type="match status" value="1"/>
</dbReference>
<dbReference type="InterPro" id="IPR027395">
    <property type="entry name" value="WH_DNA-bd_dom"/>
</dbReference>
<evidence type="ECO:0000313" key="3">
    <source>
        <dbReference type="Proteomes" id="UP000003100"/>
    </source>
</evidence>
<evidence type="ECO:0000259" key="1">
    <source>
        <dbReference type="Pfam" id="PF13601"/>
    </source>
</evidence>
<dbReference type="PANTHER" id="PTHR33169">
    <property type="entry name" value="PADR-FAMILY TRANSCRIPTIONAL REGULATOR"/>
    <property type="match status" value="1"/>
</dbReference>
<dbReference type="InterPro" id="IPR036388">
    <property type="entry name" value="WH-like_DNA-bd_sf"/>
</dbReference>
<dbReference type="InterPro" id="IPR036390">
    <property type="entry name" value="WH_DNA-bd_sf"/>
</dbReference>
<dbReference type="InterPro" id="IPR052509">
    <property type="entry name" value="Metal_resp_DNA-bind_regulator"/>
</dbReference>
<dbReference type="eggNOG" id="COG1695">
    <property type="taxonomic scope" value="Bacteria"/>
</dbReference>
<reference evidence="2 3" key="1">
    <citation type="submission" date="2009-01" db="EMBL/GenBank/DDBJ databases">
        <authorList>
            <person name="Fulton L."/>
            <person name="Clifton S."/>
            <person name="Fulton B."/>
            <person name="Xu J."/>
            <person name="Minx P."/>
            <person name="Pepin K.H."/>
            <person name="Johnson M."/>
            <person name="Bhonagiri V."/>
            <person name="Nash W.E."/>
            <person name="Mardis E.R."/>
            <person name="Wilson R.K."/>
        </authorList>
    </citation>
    <scope>NUCLEOTIDE SEQUENCE [LARGE SCALE GENOMIC DNA]</scope>
    <source>
        <strain evidence="3">DSM 10507 / JCM 14656 / S5a33</strain>
    </source>
</reference>
<dbReference type="PATRIC" id="fig|476272.21.peg.2721"/>
<gene>
    <name evidence="2" type="ORF">RUMHYD_01372</name>
</gene>
<comment type="caution">
    <text evidence="2">The sequence shown here is derived from an EMBL/GenBank/DDBJ whole genome shotgun (WGS) entry which is preliminary data.</text>
</comment>
<reference evidence="2 3" key="2">
    <citation type="submission" date="2009-02" db="EMBL/GenBank/DDBJ databases">
        <title>Draft genome sequence of Blautia hydrogenotrophica DSM 10507 (Ruminococcus hydrogenotrophicus DSM 10507).</title>
        <authorList>
            <person name="Sudarsanam P."/>
            <person name="Ley R."/>
            <person name="Guruge J."/>
            <person name="Turnbaugh P.J."/>
            <person name="Mahowald M."/>
            <person name="Liep D."/>
            <person name="Gordon J."/>
        </authorList>
    </citation>
    <scope>NUCLEOTIDE SEQUENCE [LARGE SCALE GENOMIC DNA]</scope>
    <source>
        <strain evidence="3">DSM 10507 / JCM 14656 / S5a33</strain>
    </source>
</reference>
<dbReference type="RefSeq" id="WP_005947433.1">
    <property type="nucleotide sequence ID" value="NZ_CP136423.1"/>
</dbReference>
<dbReference type="Proteomes" id="UP000003100">
    <property type="component" value="Unassembled WGS sequence"/>
</dbReference>
<feature type="domain" description="Winged helix DNA-binding" evidence="1">
    <location>
        <begin position="25"/>
        <end position="85"/>
    </location>
</feature>
<evidence type="ECO:0000313" key="2">
    <source>
        <dbReference type="EMBL" id="EEG49692.1"/>
    </source>
</evidence>